<dbReference type="OrthoDB" id="3249498at2759"/>
<sequence>MVDASALGIGVYFPWRHIGYFCDLPPNPPADSIFFYEALSVCTALHRVPAWREAGRSIFRLAVLSDNTNAVSIFNTLKADPAYNPILISSVDVILNTGVDLRVDHVPGEFNVIADAISRRRFDLARALDPSLNLLTLTPPRDALGAVAA</sequence>
<evidence type="ECO:0000313" key="2">
    <source>
        <dbReference type="Proteomes" id="UP000256964"/>
    </source>
</evidence>
<dbReference type="EMBL" id="KZ857754">
    <property type="protein sequence ID" value="RDX39557.1"/>
    <property type="molecule type" value="Genomic_DNA"/>
</dbReference>
<accession>A0A371CGZ4</accession>
<gene>
    <name evidence="1" type="ORF">OH76DRAFT_1367381</name>
</gene>
<keyword evidence="2" id="KW-1185">Reference proteome</keyword>
<name>A0A371CGZ4_9APHY</name>
<evidence type="ECO:0008006" key="3">
    <source>
        <dbReference type="Google" id="ProtNLM"/>
    </source>
</evidence>
<reference evidence="1 2" key="1">
    <citation type="journal article" date="2018" name="Biotechnol. Biofuels">
        <title>Integrative visual omics of the white-rot fungus Polyporus brumalis exposes the biotechnological potential of its oxidative enzymes for delignifying raw plant biomass.</title>
        <authorList>
            <person name="Miyauchi S."/>
            <person name="Rancon A."/>
            <person name="Drula E."/>
            <person name="Hage H."/>
            <person name="Chaduli D."/>
            <person name="Favel A."/>
            <person name="Grisel S."/>
            <person name="Henrissat B."/>
            <person name="Herpoel-Gimbert I."/>
            <person name="Ruiz-Duenas F.J."/>
            <person name="Chevret D."/>
            <person name="Hainaut M."/>
            <person name="Lin J."/>
            <person name="Wang M."/>
            <person name="Pangilinan J."/>
            <person name="Lipzen A."/>
            <person name="Lesage-Meessen L."/>
            <person name="Navarro D."/>
            <person name="Riley R."/>
            <person name="Grigoriev I.V."/>
            <person name="Zhou S."/>
            <person name="Raouche S."/>
            <person name="Rosso M.N."/>
        </authorList>
    </citation>
    <scope>NUCLEOTIDE SEQUENCE [LARGE SCALE GENOMIC DNA]</scope>
    <source>
        <strain evidence="1 2">BRFM 1820</strain>
    </source>
</reference>
<organism evidence="1 2">
    <name type="scientific">Lentinus brumalis</name>
    <dbReference type="NCBI Taxonomy" id="2498619"/>
    <lineage>
        <taxon>Eukaryota</taxon>
        <taxon>Fungi</taxon>
        <taxon>Dikarya</taxon>
        <taxon>Basidiomycota</taxon>
        <taxon>Agaricomycotina</taxon>
        <taxon>Agaricomycetes</taxon>
        <taxon>Polyporales</taxon>
        <taxon>Polyporaceae</taxon>
        <taxon>Lentinus</taxon>
    </lineage>
</organism>
<dbReference type="STRING" id="139420.A0A371CGZ4"/>
<protein>
    <recommendedName>
        <fullName evidence="3">RNase H type-1 domain-containing protein</fullName>
    </recommendedName>
</protein>
<proteinExistence type="predicted"/>
<dbReference type="AlphaFoldDB" id="A0A371CGZ4"/>
<evidence type="ECO:0000313" key="1">
    <source>
        <dbReference type="EMBL" id="RDX39557.1"/>
    </source>
</evidence>
<dbReference type="Proteomes" id="UP000256964">
    <property type="component" value="Unassembled WGS sequence"/>
</dbReference>